<dbReference type="PANTHER" id="PTHR46769">
    <property type="entry name" value="POLYCYSTIC KIDNEY AND HEPATIC DISEASE 1 (AUTOSOMAL RECESSIVE)-LIKE 1"/>
    <property type="match status" value="1"/>
</dbReference>
<dbReference type="PANTHER" id="PTHR46769:SF2">
    <property type="entry name" value="FIBROCYSTIN-L ISOFORM 2 PRECURSOR-RELATED"/>
    <property type="match status" value="1"/>
</dbReference>
<keyword evidence="1" id="KW-0732">Signal</keyword>
<accession>A0A4V3GLT6</accession>
<dbReference type="SUPFAM" id="SSF63829">
    <property type="entry name" value="Calcium-dependent phosphotriesterase"/>
    <property type="match status" value="1"/>
</dbReference>
<organism evidence="3 4">
    <name type="scientific">Dinghuibacter silviterrae</name>
    <dbReference type="NCBI Taxonomy" id="1539049"/>
    <lineage>
        <taxon>Bacteria</taxon>
        <taxon>Pseudomonadati</taxon>
        <taxon>Bacteroidota</taxon>
        <taxon>Chitinophagia</taxon>
        <taxon>Chitinophagales</taxon>
        <taxon>Chitinophagaceae</taxon>
        <taxon>Dinghuibacter</taxon>
    </lineage>
</organism>
<dbReference type="PROSITE" id="PS51257">
    <property type="entry name" value="PROKAR_LIPOPROTEIN"/>
    <property type="match status" value="1"/>
</dbReference>
<dbReference type="SUPFAM" id="SSF50956">
    <property type="entry name" value="Thermostable phytase (3-phytase)"/>
    <property type="match status" value="1"/>
</dbReference>
<dbReference type="Proteomes" id="UP000294498">
    <property type="component" value="Unassembled WGS sequence"/>
</dbReference>
<keyword evidence="4" id="KW-1185">Reference proteome</keyword>
<dbReference type="SMART" id="SM00429">
    <property type="entry name" value="IPT"/>
    <property type="match status" value="4"/>
</dbReference>
<evidence type="ECO:0000313" key="3">
    <source>
        <dbReference type="EMBL" id="TDX00763.1"/>
    </source>
</evidence>
<dbReference type="EMBL" id="SODV01000001">
    <property type="protein sequence ID" value="TDX00763.1"/>
    <property type="molecule type" value="Genomic_DNA"/>
</dbReference>
<dbReference type="InterPro" id="IPR052387">
    <property type="entry name" value="Fibrocystin"/>
</dbReference>
<sequence>MKRLLYLMTGLALMLSACKKKDQSGSTPLALSSFLPTSGMGGTLVTIYGRGFGPDTLTNVVTFNGTKTSIFQVTDTSLVVIAPATGTTGPLAVNGITAGTYTYQLLSIHGASPLNGPAGTGVTITGAGFTGKTGVPVVTFNGRAATVTLANDSTLVAAVPDSAGVGPIVVSANGQTATGPVFTYQHINAIAPLTGGAGTKVTIHGVGFGTDPSQLKVDFNGTVTPVVSVTADTLIVVNAPAGVKTGPVDVTINNEKTVGPVFTEVPFPTIATVTPTSGLAGATVVITGANFSSVPTENQVLFNGTPAVVQSASGTQLTVTAPAGATSGAITLSVNQQQVTGPVFKFQVLNITWITPNNGLAGNTVIISGNGFDATTPANDKVFFNGLPATVTSAQDTQLVVTVPAGVTTGPVSVTVGPLSATGPVFYHAGVTTVYTAPSGSYVNGIAVDVSGNLYFTLSGNSSIQMIDPGGTVTTFAGSPTVTGPATDAPLSSVLFSSRIGRLGTDAQGNMYVADEGSQTIREIIKATGIVHTLMQSVGGITSMSLSPSGQLLFTEANYNGNSGVFSYNFGNNTYGQAYPGGNNFYNPNAAFTDPSGDFYVTGGNPVYEYSPAGKFMHFFGGFNNAYTLVQDPSTGNLVCGDQYNRNLTVFDLAAGTNTLLFQAGYGYQDGTLSQAEFSQMGPLAIDQQGNMYIVDGSYGGNSYIRKVQFH</sequence>
<dbReference type="InterPro" id="IPR011042">
    <property type="entry name" value="6-blade_b-propeller_TolB-like"/>
</dbReference>
<dbReference type="InterPro" id="IPR013783">
    <property type="entry name" value="Ig-like_fold"/>
</dbReference>
<feature type="domain" description="IPT/TIG" evidence="2">
    <location>
        <begin position="28"/>
        <end position="104"/>
    </location>
</feature>
<dbReference type="RefSeq" id="WP_133992723.1">
    <property type="nucleotide sequence ID" value="NZ_SODV01000001.1"/>
</dbReference>
<dbReference type="InterPro" id="IPR014756">
    <property type="entry name" value="Ig_E-set"/>
</dbReference>
<dbReference type="CDD" id="cd00603">
    <property type="entry name" value="IPT_PCSR"/>
    <property type="match status" value="2"/>
</dbReference>
<comment type="caution">
    <text evidence="3">The sequence shown here is derived from an EMBL/GenBank/DDBJ whole genome shotgun (WGS) entry which is preliminary data.</text>
</comment>
<dbReference type="AlphaFoldDB" id="A0A4V3GLT6"/>
<proteinExistence type="predicted"/>
<evidence type="ECO:0000259" key="2">
    <source>
        <dbReference type="SMART" id="SM00429"/>
    </source>
</evidence>
<feature type="domain" description="IPT/TIG" evidence="2">
    <location>
        <begin position="348"/>
        <end position="428"/>
    </location>
</feature>
<dbReference type="Gene3D" id="2.120.10.30">
    <property type="entry name" value="TolB, C-terminal domain"/>
    <property type="match status" value="2"/>
</dbReference>
<feature type="domain" description="IPT/TIG" evidence="2">
    <location>
        <begin position="267"/>
        <end position="347"/>
    </location>
</feature>
<dbReference type="Pfam" id="PF01833">
    <property type="entry name" value="TIG"/>
    <property type="match status" value="5"/>
</dbReference>
<dbReference type="SUPFAM" id="SSF81296">
    <property type="entry name" value="E set domains"/>
    <property type="match status" value="5"/>
</dbReference>
<evidence type="ECO:0000313" key="4">
    <source>
        <dbReference type="Proteomes" id="UP000294498"/>
    </source>
</evidence>
<dbReference type="Gene3D" id="2.60.40.10">
    <property type="entry name" value="Immunoglobulins"/>
    <property type="match status" value="5"/>
</dbReference>
<feature type="domain" description="IPT/TIG" evidence="2">
    <location>
        <begin position="105"/>
        <end position="185"/>
    </location>
</feature>
<evidence type="ECO:0000256" key="1">
    <source>
        <dbReference type="ARBA" id="ARBA00022729"/>
    </source>
</evidence>
<gene>
    <name evidence="3" type="ORF">EDB95_1791</name>
</gene>
<reference evidence="3 4" key="1">
    <citation type="submission" date="2019-03" db="EMBL/GenBank/DDBJ databases">
        <title>Genomic Encyclopedia of Type Strains, Phase IV (KMG-IV): sequencing the most valuable type-strain genomes for metagenomic binning, comparative biology and taxonomic classification.</title>
        <authorList>
            <person name="Goeker M."/>
        </authorList>
    </citation>
    <scope>NUCLEOTIDE SEQUENCE [LARGE SCALE GENOMIC DNA]</scope>
    <source>
        <strain evidence="3 4">DSM 100059</strain>
    </source>
</reference>
<protein>
    <submittedName>
        <fullName evidence="3">IPT/TIG domain-containing protein</fullName>
    </submittedName>
</protein>
<dbReference type="OrthoDB" id="670826at2"/>
<name>A0A4V3GLT6_9BACT</name>
<dbReference type="InterPro" id="IPR002909">
    <property type="entry name" value="IPT_dom"/>
</dbReference>